<gene>
    <name evidence="1" type="ORF">V1264_008414</name>
</gene>
<keyword evidence="2" id="KW-1185">Reference proteome</keyword>
<proteinExistence type="predicted"/>
<dbReference type="AlphaFoldDB" id="A0AAN9AT21"/>
<evidence type="ECO:0000313" key="2">
    <source>
        <dbReference type="Proteomes" id="UP001374579"/>
    </source>
</evidence>
<reference evidence="1 2" key="1">
    <citation type="submission" date="2024-02" db="EMBL/GenBank/DDBJ databases">
        <title>Chromosome-scale genome assembly of the rough periwinkle Littorina saxatilis.</title>
        <authorList>
            <person name="De Jode A."/>
            <person name="Faria R."/>
            <person name="Formenti G."/>
            <person name="Sims Y."/>
            <person name="Smith T.P."/>
            <person name="Tracey A."/>
            <person name="Wood J.M.D."/>
            <person name="Zagrodzka Z.B."/>
            <person name="Johannesson K."/>
            <person name="Butlin R.K."/>
            <person name="Leder E.H."/>
        </authorList>
    </citation>
    <scope>NUCLEOTIDE SEQUENCE [LARGE SCALE GENOMIC DNA]</scope>
    <source>
        <strain evidence="1">Snail1</strain>
        <tissue evidence="1">Muscle</tissue>
    </source>
</reference>
<dbReference type="EMBL" id="JBAMIC010000021">
    <property type="protein sequence ID" value="KAK7092711.1"/>
    <property type="molecule type" value="Genomic_DNA"/>
</dbReference>
<accession>A0AAN9AT21</accession>
<sequence length="164" mass="19144">MWVYTIGDKSSPDKQCRDWRKRNSAKKKDRLVGFSRLPDCPCNSRFLWGNWRFSHSRDGNNVRCFRMTVGKSRQLAPYGKECCYAWNRGQWSSFGQFISDPPHAGSATAFNPAFWSLQSDYQREDRQAHDVCCYNTTKDGFCKAFYRLRPVGKCSSRIPFSFCE</sequence>
<comment type="caution">
    <text evidence="1">The sequence shown here is derived from an EMBL/GenBank/DDBJ whole genome shotgun (WGS) entry which is preliminary data.</text>
</comment>
<organism evidence="1 2">
    <name type="scientific">Littorina saxatilis</name>
    <dbReference type="NCBI Taxonomy" id="31220"/>
    <lineage>
        <taxon>Eukaryota</taxon>
        <taxon>Metazoa</taxon>
        <taxon>Spiralia</taxon>
        <taxon>Lophotrochozoa</taxon>
        <taxon>Mollusca</taxon>
        <taxon>Gastropoda</taxon>
        <taxon>Caenogastropoda</taxon>
        <taxon>Littorinimorpha</taxon>
        <taxon>Littorinoidea</taxon>
        <taxon>Littorinidae</taxon>
        <taxon>Littorina</taxon>
    </lineage>
</organism>
<evidence type="ECO:0000313" key="1">
    <source>
        <dbReference type="EMBL" id="KAK7092711.1"/>
    </source>
</evidence>
<dbReference type="Proteomes" id="UP001374579">
    <property type="component" value="Unassembled WGS sequence"/>
</dbReference>
<protein>
    <submittedName>
        <fullName evidence="1">Uncharacterized protein</fullName>
    </submittedName>
</protein>
<name>A0AAN9AT21_9CAEN</name>